<dbReference type="FunFam" id="2.10.25.10:FF:000042">
    <property type="entry name" value="Integrin subunit beta-like 1"/>
    <property type="match status" value="3"/>
</dbReference>
<feature type="domain" description="Epidermal growth factor-like" evidence="14">
    <location>
        <begin position="507"/>
        <end position="537"/>
    </location>
</feature>
<feature type="region of interest" description="Disordered" evidence="12">
    <location>
        <begin position="579"/>
        <end position="608"/>
    </location>
</feature>
<evidence type="ECO:0000313" key="17">
    <source>
        <dbReference type="Proteomes" id="UP001152803"/>
    </source>
</evidence>
<dbReference type="SUPFAM" id="SSF57196">
    <property type="entry name" value="EGF/Laminin"/>
    <property type="match status" value="5"/>
</dbReference>
<keyword evidence="4" id="KW-0812">Transmembrane</keyword>
<protein>
    <recommendedName>
        <fullName evidence="18">Integrin beta-like protein 1</fullName>
    </recommendedName>
</protein>
<dbReference type="Pfam" id="PF07974">
    <property type="entry name" value="EGF_2"/>
    <property type="match status" value="3"/>
</dbReference>
<feature type="domain" description="Epidermal growth factor-like" evidence="14">
    <location>
        <begin position="420"/>
        <end position="450"/>
    </location>
</feature>
<dbReference type="FunFam" id="2.10.25.10:FF:000036">
    <property type="entry name" value="Integrin beta"/>
    <property type="match status" value="1"/>
</dbReference>
<dbReference type="GO" id="GO:0007160">
    <property type="term" value="P:cell-matrix adhesion"/>
    <property type="evidence" value="ECO:0007669"/>
    <property type="project" value="TreeGrafter"/>
</dbReference>
<dbReference type="PANTHER" id="PTHR10082">
    <property type="entry name" value="INTEGRIN BETA SUBUNIT"/>
    <property type="match status" value="1"/>
</dbReference>
<dbReference type="Pfam" id="PF23106">
    <property type="entry name" value="EGF_Teneurin"/>
    <property type="match status" value="1"/>
</dbReference>
<reference evidence="16" key="1">
    <citation type="journal article" date="2023" name="Science">
        <title>Genome structures resolve the early diversification of teleost fishes.</title>
        <authorList>
            <person name="Parey E."/>
            <person name="Louis A."/>
            <person name="Montfort J."/>
            <person name="Bouchez O."/>
            <person name="Roques C."/>
            <person name="Iampietro C."/>
            <person name="Lluch J."/>
            <person name="Castinel A."/>
            <person name="Donnadieu C."/>
            <person name="Desvignes T."/>
            <person name="Floi Bucao C."/>
            <person name="Jouanno E."/>
            <person name="Wen M."/>
            <person name="Mejri S."/>
            <person name="Dirks R."/>
            <person name="Jansen H."/>
            <person name="Henkel C."/>
            <person name="Chen W.J."/>
            <person name="Zahm M."/>
            <person name="Cabau C."/>
            <person name="Klopp C."/>
            <person name="Thompson A.W."/>
            <person name="Robinson-Rechavi M."/>
            <person name="Braasch I."/>
            <person name="Lecointre G."/>
            <person name="Bobe J."/>
            <person name="Postlethwait J.H."/>
            <person name="Berthelot C."/>
            <person name="Roest Crollius H."/>
            <person name="Guiguen Y."/>
        </authorList>
    </citation>
    <scope>NUCLEOTIDE SEQUENCE</scope>
    <source>
        <strain evidence="16">Concon-B</strain>
    </source>
</reference>
<evidence type="ECO:0000256" key="13">
    <source>
        <dbReference type="SAM" id="SignalP"/>
    </source>
</evidence>
<comment type="subcellular location">
    <subcellularLocation>
        <location evidence="1">Membrane</location>
        <topology evidence="1">Single-pass type I membrane protein</topology>
    </subcellularLocation>
</comment>
<feature type="domain" description="Epidermal growth factor-like" evidence="14">
    <location>
        <begin position="90"/>
        <end position="120"/>
    </location>
</feature>
<proteinExistence type="inferred from homology"/>
<dbReference type="EMBL" id="JAFJMO010000015">
    <property type="protein sequence ID" value="KAJ8256070.1"/>
    <property type="molecule type" value="Genomic_DNA"/>
</dbReference>
<accession>A0A9Q1HRA8</accession>
<dbReference type="GO" id="GO:0033627">
    <property type="term" value="P:cell adhesion mediated by integrin"/>
    <property type="evidence" value="ECO:0007669"/>
    <property type="project" value="TreeGrafter"/>
</dbReference>
<keyword evidence="9" id="KW-0472">Membrane</keyword>
<dbReference type="Proteomes" id="UP001152803">
    <property type="component" value="Unassembled WGS sequence"/>
</dbReference>
<feature type="domain" description="Integrin beta epidermal growth factor-like" evidence="15">
    <location>
        <begin position="134"/>
        <end position="173"/>
    </location>
</feature>
<dbReference type="InterPro" id="IPR057243">
    <property type="entry name" value="Integrin_I-EGF_CS"/>
</dbReference>
<evidence type="ECO:0000256" key="7">
    <source>
        <dbReference type="ARBA" id="ARBA00022989"/>
    </source>
</evidence>
<dbReference type="InterPro" id="IPR015812">
    <property type="entry name" value="Integrin_bsu"/>
</dbReference>
<evidence type="ECO:0000256" key="3">
    <source>
        <dbReference type="ARBA" id="ARBA00022536"/>
    </source>
</evidence>
<keyword evidence="6" id="KW-0677">Repeat</keyword>
<keyword evidence="10" id="KW-1015">Disulfide bond</keyword>
<comment type="caution">
    <text evidence="16">The sequence shown here is derived from an EMBL/GenBank/DDBJ whole genome shotgun (WGS) entry which is preliminary data.</text>
</comment>
<evidence type="ECO:0000256" key="6">
    <source>
        <dbReference type="ARBA" id="ARBA00022737"/>
    </source>
</evidence>
<evidence type="ECO:0000259" key="14">
    <source>
        <dbReference type="Pfam" id="PF07974"/>
    </source>
</evidence>
<dbReference type="PROSITE" id="PS00243">
    <property type="entry name" value="I_EGF_1"/>
    <property type="match status" value="7"/>
</dbReference>
<keyword evidence="17" id="KW-1185">Reference proteome</keyword>
<keyword evidence="7" id="KW-1133">Transmembrane helix</keyword>
<dbReference type="GO" id="GO:0005925">
    <property type="term" value="C:focal adhesion"/>
    <property type="evidence" value="ECO:0007669"/>
    <property type="project" value="TreeGrafter"/>
</dbReference>
<dbReference type="PROSITE" id="PS52047">
    <property type="entry name" value="I_EGF_2"/>
    <property type="match status" value="7"/>
</dbReference>
<dbReference type="Pfam" id="PF23105">
    <property type="entry name" value="EGF_integrin"/>
    <property type="match status" value="2"/>
</dbReference>
<dbReference type="GO" id="GO:0005178">
    <property type="term" value="F:integrin binding"/>
    <property type="evidence" value="ECO:0007669"/>
    <property type="project" value="TreeGrafter"/>
</dbReference>
<dbReference type="FunFam" id="2.10.25.10:FF:000249">
    <property type="entry name" value="Integrin subunit beta like 1"/>
    <property type="match status" value="2"/>
</dbReference>
<dbReference type="GO" id="GO:0016477">
    <property type="term" value="P:cell migration"/>
    <property type="evidence" value="ECO:0007669"/>
    <property type="project" value="TreeGrafter"/>
</dbReference>
<dbReference type="GO" id="GO:0098609">
    <property type="term" value="P:cell-cell adhesion"/>
    <property type="evidence" value="ECO:0007669"/>
    <property type="project" value="TreeGrafter"/>
</dbReference>
<dbReference type="PANTHER" id="PTHR10082:SF60">
    <property type="entry name" value="INTEGRIN BETA-PS"/>
    <property type="match status" value="1"/>
</dbReference>
<dbReference type="InterPro" id="IPR013111">
    <property type="entry name" value="EGF_extracell"/>
</dbReference>
<evidence type="ECO:0000256" key="9">
    <source>
        <dbReference type="ARBA" id="ARBA00023136"/>
    </source>
</evidence>
<evidence type="ECO:0000256" key="5">
    <source>
        <dbReference type="ARBA" id="ARBA00022729"/>
    </source>
</evidence>
<dbReference type="GO" id="GO:0007229">
    <property type="term" value="P:integrin-mediated signaling pathway"/>
    <property type="evidence" value="ECO:0007669"/>
    <property type="project" value="UniProtKB-KW"/>
</dbReference>
<evidence type="ECO:0000256" key="8">
    <source>
        <dbReference type="ARBA" id="ARBA00023037"/>
    </source>
</evidence>
<evidence type="ECO:0008006" key="18">
    <source>
        <dbReference type="Google" id="ProtNLM"/>
    </source>
</evidence>
<dbReference type="AlphaFoldDB" id="A0A9Q1HRA8"/>
<comment type="similarity">
    <text evidence="2">Belongs to the integrin beta chain family.</text>
</comment>
<dbReference type="Gene3D" id="2.10.25.10">
    <property type="entry name" value="Laminin"/>
    <property type="match status" value="9"/>
</dbReference>
<evidence type="ECO:0000256" key="4">
    <source>
        <dbReference type="ARBA" id="ARBA00022692"/>
    </source>
</evidence>
<name>A0A9Q1HRA8_CONCO</name>
<evidence type="ECO:0000256" key="12">
    <source>
        <dbReference type="SAM" id="MobiDB-lite"/>
    </source>
</evidence>
<feature type="signal peptide" evidence="13">
    <location>
        <begin position="1"/>
        <end position="22"/>
    </location>
</feature>
<keyword evidence="3" id="KW-0245">EGF-like domain</keyword>
<sequence>MHADALVNSVLVSLSLLLLAAAEESLSQSLRASGPEQCRLSAELSQSRCRTEDGLICSGRGDCDCGVCLCPVTEPGSFYGPLCECHDWVCPAHAGKTCSGHGTCDCGKCTCEESRFGEACQFQEDCNLSKRRSKELCRNPQGVLCSNRGSCHCGSCMCRDPDGRGLVSGPFCECDDSECIDEETGEVCGGNGQCYCGNCYCQAGWHGDKCEYQCDISPWESKKRCTSPDGKICSNRVKGCDRGNTSGERGISQEAVGRDGSCRPPHPNRPLQTGMMGLWRRAQTITQSGERKIARTCICGECTCHDVDPSGDWGDIHGDTCECDERSCHSTYDRYSDDFCSGHGQCNCGRCDCREGWDGRKCEHPLSCHMTLEASLKRCRGTSSAPCFGRGLCECGQCTCHPPGDKRVHGKNCECDDRQCEDLEGQICGDQGFCSCGRCICNDGWFGKLCQFPRACDMSDAQSKSLCETDDGGMCSGKGSCHCGKCICSPQEWYISGEFCECDDRECDKHDGLICTGNGVCNCGSCDCWEGWIGNACEIWSLRLSAAADTNLRFTTSANPATTPPAVPTTTPPAIGRLWPAGQEMNPPHPRPETPSGAPVFLTPQQAS</sequence>
<keyword evidence="5 13" id="KW-0732">Signal</keyword>
<evidence type="ECO:0000256" key="10">
    <source>
        <dbReference type="ARBA" id="ARBA00023157"/>
    </source>
</evidence>
<feature type="chain" id="PRO_5040454621" description="Integrin beta-like protein 1" evidence="13">
    <location>
        <begin position="23"/>
        <end position="608"/>
    </location>
</feature>
<evidence type="ECO:0000313" key="16">
    <source>
        <dbReference type="EMBL" id="KAJ8256070.1"/>
    </source>
</evidence>
<evidence type="ECO:0000256" key="1">
    <source>
        <dbReference type="ARBA" id="ARBA00004479"/>
    </source>
</evidence>
<keyword evidence="8" id="KW-0401">Integrin</keyword>
<dbReference type="GO" id="GO:0008305">
    <property type="term" value="C:integrin complex"/>
    <property type="evidence" value="ECO:0007669"/>
    <property type="project" value="TreeGrafter"/>
</dbReference>
<evidence type="ECO:0000256" key="2">
    <source>
        <dbReference type="ARBA" id="ARBA00007449"/>
    </source>
</evidence>
<evidence type="ECO:0000259" key="15">
    <source>
        <dbReference type="Pfam" id="PF23105"/>
    </source>
</evidence>
<gene>
    <name evidence="16" type="ORF">COCON_G00199340</name>
</gene>
<dbReference type="OrthoDB" id="9930377at2759"/>
<evidence type="ECO:0000256" key="11">
    <source>
        <dbReference type="ARBA" id="ARBA00023180"/>
    </source>
</evidence>
<organism evidence="16 17">
    <name type="scientific">Conger conger</name>
    <name type="common">Conger eel</name>
    <name type="synonym">Muraena conger</name>
    <dbReference type="NCBI Taxonomy" id="82655"/>
    <lineage>
        <taxon>Eukaryota</taxon>
        <taxon>Metazoa</taxon>
        <taxon>Chordata</taxon>
        <taxon>Craniata</taxon>
        <taxon>Vertebrata</taxon>
        <taxon>Euteleostomi</taxon>
        <taxon>Actinopterygii</taxon>
        <taxon>Neopterygii</taxon>
        <taxon>Teleostei</taxon>
        <taxon>Anguilliformes</taxon>
        <taxon>Congridae</taxon>
        <taxon>Conger</taxon>
    </lineage>
</organism>
<dbReference type="GO" id="GO:0009986">
    <property type="term" value="C:cell surface"/>
    <property type="evidence" value="ECO:0007669"/>
    <property type="project" value="TreeGrafter"/>
</dbReference>
<feature type="domain" description="Integrin beta epidermal growth factor-like" evidence="15">
    <location>
        <begin position="46"/>
        <end position="84"/>
    </location>
</feature>
<keyword evidence="11" id="KW-0325">Glycoprotein</keyword>
<dbReference type="InterPro" id="IPR057073">
    <property type="entry name" value="EGF_integrin_2"/>
</dbReference>